<feature type="non-terminal residue" evidence="7">
    <location>
        <position position="455"/>
    </location>
</feature>
<dbReference type="Pfam" id="PF00155">
    <property type="entry name" value="Aminotran_1_2"/>
    <property type="match status" value="1"/>
</dbReference>
<reference evidence="7" key="1">
    <citation type="journal article" date="2021" name="PeerJ">
        <title>Extensive microbial diversity within the chicken gut microbiome revealed by metagenomics and culture.</title>
        <authorList>
            <person name="Gilroy R."/>
            <person name="Ravi A."/>
            <person name="Getino M."/>
            <person name="Pursley I."/>
            <person name="Horton D.L."/>
            <person name="Alikhan N.F."/>
            <person name="Baker D."/>
            <person name="Gharbi K."/>
            <person name="Hall N."/>
            <person name="Watson M."/>
            <person name="Adriaenssens E.M."/>
            <person name="Foster-Nyarko E."/>
            <person name="Jarju S."/>
            <person name="Secka A."/>
            <person name="Antonio M."/>
            <person name="Oren A."/>
            <person name="Chaudhuri R.R."/>
            <person name="La Ragione R."/>
            <person name="Hildebrand F."/>
            <person name="Pallen M.J."/>
        </authorList>
    </citation>
    <scope>NUCLEOTIDE SEQUENCE</scope>
    <source>
        <strain evidence="7">CHK32-1732</strain>
    </source>
</reference>
<evidence type="ECO:0000256" key="5">
    <source>
        <dbReference type="ARBA" id="ARBA00023163"/>
    </source>
</evidence>
<dbReference type="GO" id="GO:0008483">
    <property type="term" value="F:transaminase activity"/>
    <property type="evidence" value="ECO:0007669"/>
    <property type="project" value="UniProtKB-KW"/>
</dbReference>
<dbReference type="Gene3D" id="1.10.10.10">
    <property type="entry name" value="Winged helix-like DNA-binding domain superfamily/Winged helix DNA-binding domain"/>
    <property type="match status" value="1"/>
</dbReference>
<comment type="caution">
    <text evidence="7">The sequence shown here is derived from an EMBL/GenBank/DDBJ whole genome shotgun (WGS) entry which is preliminary data.</text>
</comment>
<dbReference type="PROSITE" id="PS50949">
    <property type="entry name" value="HTH_GNTR"/>
    <property type="match status" value="1"/>
</dbReference>
<keyword evidence="4" id="KW-0238">DNA-binding</keyword>
<evidence type="ECO:0000256" key="2">
    <source>
        <dbReference type="ARBA" id="ARBA00022898"/>
    </source>
</evidence>
<dbReference type="SMART" id="SM00345">
    <property type="entry name" value="HTH_GNTR"/>
    <property type="match status" value="1"/>
</dbReference>
<organism evidence="7 8">
    <name type="scientific">Candidatus Corynebacterium avicola</name>
    <dbReference type="NCBI Taxonomy" id="2838527"/>
    <lineage>
        <taxon>Bacteria</taxon>
        <taxon>Bacillati</taxon>
        <taxon>Actinomycetota</taxon>
        <taxon>Actinomycetes</taxon>
        <taxon>Mycobacteriales</taxon>
        <taxon>Corynebacteriaceae</taxon>
        <taxon>Corynebacterium</taxon>
    </lineage>
</organism>
<dbReference type="InterPro" id="IPR015421">
    <property type="entry name" value="PyrdxlP-dep_Trfase_major"/>
</dbReference>
<dbReference type="Gene3D" id="3.40.640.10">
    <property type="entry name" value="Type I PLP-dependent aspartate aminotransferase-like (Major domain)"/>
    <property type="match status" value="1"/>
</dbReference>
<feature type="domain" description="HTH gntR-type" evidence="6">
    <location>
        <begin position="9"/>
        <end position="77"/>
    </location>
</feature>
<protein>
    <submittedName>
        <fullName evidence="7">Aminotransferase class I/II-fold pyridoxal phosphate-dependent enzyme</fullName>
    </submittedName>
</protein>
<dbReference type="AlphaFoldDB" id="A0A9D1RQ60"/>
<name>A0A9D1RQ60_9CORY</name>
<comment type="similarity">
    <text evidence="1">In the C-terminal section; belongs to the class-I pyridoxal-phosphate-dependent aminotransferase family.</text>
</comment>
<reference evidence="7" key="2">
    <citation type="submission" date="2021-04" db="EMBL/GenBank/DDBJ databases">
        <authorList>
            <person name="Gilroy R."/>
        </authorList>
    </citation>
    <scope>NUCLEOTIDE SEQUENCE</scope>
    <source>
        <strain evidence="7">CHK32-1732</strain>
    </source>
</reference>
<evidence type="ECO:0000259" key="6">
    <source>
        <dbReference type="PROSITE" id="PS50949"/>
    </source>
</evidence>
<dbReference type="Proteomes" id="UP000824190">
    <property type="component" value="Unassembled WGS sequence"/>
</dbReference>
<sequence length="455" mass="47500">MSTGEEISGGTAAEIAESVRTLVDRGDLAPGDPLPPVRALAARLGIHRNTAVAAYRTLAGAGIVVTQGRAGTRVAARSRLPQEGFAAAPAGTHPAGASGTAGALRDLGSGNPDPALIPDLSTALAGAVGRPVLYGEPVIDPDFEAWARSWMAPDVPTGEAVRLTLTSGAVDAIERLLAQALVRDDAVALEDPCFLASIQTVRHAGYRAIPVPVDVEGMTADGLRAALEAGARAVVLTPRAQNPTGASLGAHRAEELRAVLAQHPYVLVIEDDYFSYLSRAPFRSVVGPEHRRWALVRSVSKFLGPDLCLAVTATDPETADRLALRLSPGTTWVSHLLQRLAHGVLADDSARELIARAGAQYAARSAEAAALLTAHGIPVTAGDGMSLWVPVPRPAGEVAAELARRGWRVRTGDEFRLVPGNPADEASRHLRVTVHGLTAEEMTRLAAALEAATRA</sequence>
<dbReference type="PANTHER" id="PTHR46577">
    <property type="entry name" value="HTH-TYPE TRANSCRIPTIONAL REGULATORY PROTEIN GABR"/>
    <property type="match status" value="1"/>
</dbReference>
<dbReference type="CDD" id="cd07377">
    <property type="entry name" value="WHTH_GntR"/>
    <property type="match status" value="1"/>
</dbReference>
<evidence type="ECO:0000313" key="8">
    <source>
        <dbReference type="Proteomes" id="UP000824190"/>
    </source>
</evidence>
<keyword evidence="7" id="KW-0032">Aminotransferase</keyword>
<dbReference type="SUPFAM" id="SSF53383">
    <property type="entry name" value="PLP-dependent transferases"/>
    <property type="match status" value="1"/>
</dbReference>
<keyword evidence="2" id="KW-0663">Pyridoxal phosphate</keyword>
<keyword evidence="7" id="KW-0808">Transferase</keyword>
<accession>A0A9D1RQ60</accession>
<dbReference type="InterPro" id="IPR015424">
    <property type="entry name" value="PyrdxlP-dep_Trfase"/>
</dbReference>
<dbReference type="GO" id="GO:0003677">
    <property type="term" value="F:DNA binding"/>
    <property type="evidence" value="ECO:0007669"/>
    <property type="project" value="UniProtKB-KW"/>
</dbReference>
<evidence type="ECO:0000313" key="7">
    <source>
        <dbReference type="EMBL" id="HIW91742.1"/>
    </source>
</evidence>
<dbReference type="GO" id="GO:0003700">
    <property type="term" value="F:DNA-binding transcription factor activity"/>
    <property type="evidence" value="ECO:0007669"/>
    <property type="project" value="InterPro"/>
</dbReference>
<dbReference type="InterPro" id="IPR036388">
    <property type="entry name" value="WH-like_DNA-bd_sf"/>
</dbReference>
<evidence type="ECO:0000256" key="4">
    <source>
        <dbReference type="ARBA" id="ARBA00023125"/>
    </source>
</evidence>
<dbReference type="PANTHER" id="PTHR46577:SF1">
    <property type="entry name" value="HTH-TYPE TRANSCRIPTIONAL REGULATORY PROTEIN GABR"/>
    <property type="match status" value="1"/>
</dbReference>
<dbReference type="InterPro" id="IPR004839">
    <property type="entry name" value="Aminotransferase_I/II_large"/>
</dbReference>
<dbReference type="GO" id="GO:0030170">
    <property type="term" value="F:pyridoxal phosphate binding"/>
    <property type="evidence" value="ECO:0007669"/>
    <property type="project" value="InterPro"/>
</dbReference>
<dbReference type="EMBL" id="DXGC01000076">
    <property type="protein sequence ID" value="HIW91742.1"/>
    <property type="molecule type" value="Genomic_DNA"/>
</dbReference>
<dbReference type="Pfam" id="PF00392">
    <property type="entry name" value="GntR"/>
    <property type="match status" value="1"/>
</dbReference>
<gene>
    <name evidence="7" type="ORF">H9870_08795</name>
</gene>
<dbReference type="InterPro" id="IPR036390">
    <property type="entry name" value="WH_DNA-bd_sf"/>
</dbReference>
<evidence type="ECO:0000256" key="1">
    <source>
        <dbReference type="ARBA" id="ARBA00005384"/>
    </source>
</evidence>
<proteinExistence type="inferred from homology"/>
<evidence type="ECO:0000256" key="3">
    <source>
        <dbReference type="ARBA" id="ARBA00023015"/>
    </source>
</evidence>
<dbReference type="InterPro" id="IPR051446">
    <property type="entry name" value="HTH_trans_reg/aminotransferase"/>
</dbReference>
<keyword evidence="3" id="KW-0805">Transcription regulation</keyword>
<keyword evidence="5" id="KW-0804">Transcription</keyword>
<dbReference type="SUPFAM" id="SSF46785">
    <property type="entry name" value="Winged helix' DNA-binding domain"/>
    <property type="match status" value="1"/>
</dbReference>
<dbReference type="CDD" id="cd00609">
    <property type="entry name" value="AAT_like"/>
    <property type="match status" value="1"/>
</dbReference>
<dbReference type="InterPro" id="IPR000524">
    <property type="entry name" value="Tscrpt_reg_HTH_GntR"/>
</dbReference>